<keyword evidence="8" id="KW-1185">Reference proteome</keyword>
<evidence type="ECO:0000313" key="7">
    <source>
        <dbReference type="EMBL" id="NYG06651.1"/>
    </source>
</evidence>
<evidence type="ECO:0000256" key="5">
    <source>
        <dbReference type="ARBA" id="ARBA00023136"/>
    </source>
</evidence>
<comment type="subcellular location">
    <subcellularLocation>
        <location evidence="1">Cell membrane</location>
        <topology evidence="1">Multi-pass membrane protein</topology>
    </subcellularLocation>
</comment>
<dbReference type="PANTHER" id="PTHR30213">
    <property type="entry name" value="INNER MEMBRANE PROTEIN YHJD"/>
    <property type="match status" value="1"/>
</dbReference>
<gene>
    <name evidence="7" type="ORF">BJ986_001138</name>
</gene>
<sequence>MRVVESLDRFQRRRRWLAVPIAVAYKFFDDQGSYLAALVAYYALVSLFPLLLLLSSLLGFALQGNPRLQLEILTSTLSQFPVIGSQLRGTGLRGSGIGVLVGVLGSLYGALGVAQAVQNLMNVAWAVPRNRRPNPILSRVRSLVLLGTAGVAVVATTVLSAVGSAAGSFGATSVGLGLKVVLILVSVVVNAASSCWPSASRRLGTSAGGSRRRGR</sequence>
<evidence type="ECO:0000256" key="2">
    <source>
        <dbReference type="ARBA" id="ARBA00022475"/>
    </source>
</evidence>
<evidence type="ECO:0000313" key="8">
    <source>
        <dbReference type="Proteomes" id="UP000573599"/>
    </source>
</evidence>
<dbReference type="GO" id="GO:0005886">
    <property type="term" value="C:plasma membrane"/>
    <property type="evidence" value="ECO:0007669"/>
    <property type="project" value="UniProtKB-SubCell"/>
</dbReference>
<feature type="transmembrane region" description="Helical" evidence="6">
    <location>
        <begin position="142"/>
        <end position="163"/>
    </location>
</feature>
<keyword evidence="2" id="KW-1003">Cell membrane</keyword>
<dbReference type="AlphaFoldDB" id="A0A852WGJ9"/>
<dbReference type="Proteomes" id="UP000573599">
    <property type="component" value="Unassembled WGS sequence"/>
</dbReference>
<dbReference type="PANTHER" id="PTHR30213:SF1">
    <property type="entry name" value="INNER MEMBRANE PROTEIN YHJD"/>
    <property type="match status" value="1"/>
</dbReference>
<name>A0A852WGJ9_9MICO</name>
<protein>
    <submittedName>
        <fullName evidence="7">Uncharacterized BrkB/YihY/UPF0761 family membrane protein</fullName>
    </submittedName>
</protein>
<evidence type="ECO:0000256" key="6">
    <source>
        <dbReference type="SAM" id="Phobius"/>
    </source>
</evidence>
<feature type="transmembrane region" description="Helical" evidence="6">
    <location>
        <begin position="97"/>
        <end position="121"/>
    </location>
</feature>
<evidence type="ECO:0000256" key="3">
    <source>
        <dbReference type="ARBA" id="ARBA00022692"/>
    </source>
</evidence>
<feature type="transmembrane region" description="Helical" evidence="6">
    <location>
        <begin position="169"/>
        <end position="192"/>
    </location>
</feature>
<dbReference type="Pfam" id="PF03631">
    <property type="entry name" value="Virul_fac_BrkB"/>
    <property type="match status" value="1"/>
</dbReference>
<proteinExistence type="predicted"/>
<feature type="transmembrane region" description="Helical" evidence="6">
    <location>
        <begin position="34"/>
        <end position="62"/>
    </location>
</feature>
<reference evidence="7 8" key="1">
    <citation type="submission" date="2020-07" db="EMBL/GenBank/DDBJ databases">
        <title>Sequencing the genomes of 1000 actinobacteria strains.</title>
        <authorList>
            <person name="Klenk H.-P."/>
        </authorList>
    </citation>
    <scope>NUCLEOTIDE SEQUENCE [LARGE SCALE GENOMIC DNA]</scope>
    <source>
        <strain evidence="7 8">DSM 23987</strain>
    </source>
</reference>
<comment type="caution">
    <text evidence="7">The sequence shown here is derived from an EMBL/GenBank/DDBJ whole genome shotgun (WGS) entry which is preliminary data.</text>
</comment>
<organism evidence="7 8">
    <name type="scientific">Pedococcus badiiscoriae</name>
    <dbReference type="NCBI Taxonomy" id="642776"/>
    <lineage>
        <taxon>Bacteria</taxon>
        <taxon>Bacillati</taxon>
        <taxon>Actinomycetota</taxon>
        <taxon>Actinomycetes</taxon>
        <taxon>Micrococcales</taxon>
        <taxon>Intrasporangiaceae</taxon>
        <taxon>Pedococcus</taxon>
    </lineage>
</organism>
<dbReference type="PIRSF" id="PIRSF035875">
    <property type="entry name" value="RNase_BN"/>
    <property type="match status" value="1"/>
</dbReference>
<evidence type="ECO:0000256" key="4">
    <source>
        <dbReference type="ARBA" id="ARBA00022989"/>
    </source>
</evidence>
<keyword evidence="4 6" id="KW-1133">Transmembrane helix</keyword>
<evidence type="ECO:0000256" key="1">
    <source>
        <dbReference type="ARBA" id="ARBA00004651"/>
    </source>
</evidence>
<dbReference type="InterPro" id="IPR017039">
    <property type="entry name" value="Virul_fac_BrkB"/>
</dbReference>
<dbReference type="RefSeq" id="WP_202881186.1">
    <property type="nucleotide sequence ID" value="NZ_JACCAB010000001.1"/>
</dbReference>
<keyword evidence="5 6" id="KW-0472">Membrane</keyword>
<keyword evidence="3 6" id="KW-0812">Transmembrane</keyword>
<accession>A0A852WGJ9</accession>
<dbReference type="EMBL" id="JACCAB010000001">
    <property type="protein sequence ID" value="NYG06651.1"/>
    <property type="molecule type" value="Genomic_DNA"/>
</dbReference>